<gene>
    <name evidence="2" type="ORF">MMEN_LOCUS1293</name>
</gene>
<dbReference type="Proteomes" id="UP000677803">
    <property type="component" value="Unassembled WGS sequence"/>
</dbReference>
<feature type="compositionally biased region" description="Polar residues" evidence="1">
    <location>
        <begin position="125"/>
        <end position="146"/>
    </location>
</feature>
<feature type="compositionally biased region" description="Polar residues" evidence="1">
    <location>
        <begin position="194"/>
        <end position="220"/>
    </location>
</feature>
<dbReference type="EMBL" id="CAJRST010000002">
    <property type="protein sequence ID" value="CAG5862980.1"/>
    <property type="molecule type" value="Genomic_DNA"/>
</dbReference>
<comment type="caution">
    <text evidence="2">The sequence shown here is derived from an EMBL/GenBank/DDBJ whole genome shotgun (WGS) entry which is preliminary data.</text>
</comment>
<proteinExistence type="predicted"/>
<organism evidence="2 3">
    <name type="scientific">Menidia menidia</name>
    <name type="common">Atlantic silverside</name>
    <dbReference type="NCBI Taxonomy" id="238744"/>
    <lineage>
        <taxon>Eukaryota</taxon>
        <taxon>Metazoa</taxon>
        <taxon>Chordata</taxon>
        <taxon>Craniata</taxon>
        <taxon>Vertebrata</taxon>
        <taxon>Euteleostomi</taxon>
        <taxon>Actinopterygii</taxon>
        <taxon>Neopterygii</taxon>
        <taxon>Teleostei</taxon>
        <taxon>Neoteleostei</taxon>
        <taxon>Acanthomorphata</taxon>
        <taxon>Ovalentaria</taxon>
        <taxon>Atherinomorphae</taxon>
        <taxon>Atheriniformes</taxon>
        <taxon>Atherinopsidae</taxon>
        <taxon>Menidiinae</taxon>
        <taxon>Menidia</taxon>
    </lineage>
</organism>
<feature type="compositionally biased region" description="Polar residues" evidence="1">
    <location>
        <begin position="155"/>
        <end position="166"/>
    </location>
</feature>
<feature type="region of interest" description="Disordered" evidence="1">
    <location>
        <begin position="1"/>
        <end position="397"/>
    </location>
</feature>
<dbReference type="OrthoDB" id="3247158at2759"/>
<feature type="compositionally biased region" description="Polar residues" evidence="1">
    <location>
        <begin position="49"/>
        <end position="64"/>
    </location>
</feature>
<evidence type="ECO:0000256" key="1">
    <source>
        <dbReference type="SAM" id="MobiDB-lite"/>
    </source>
</evidence>
<protein>
    <submittedName>
        <fullName evidence="2">(Atlantic silverside) hypothetical protein</fullName>
    </submittedName>
</protein>
<feature type="compositionally biased region" description="Low complexity" evidence="1">
    <location>
        <begin position="228"/>
        <end position="248"/>
    </location>
</feature>
<keyword evidence="3" id="KW-1185">Reference proteome</keyword>
<sequence length="462" mass="49122">MCPEDSAAARGFHPPSSRGEVFVPQSRGSWRKTYSLRNKPLPSSAGHLSASTPKSGENSASVPNLSRIDETALTQTASILSGGPAQQKKEGHINKRTGLEGAGRKKLNSDPQPAVLQHKDEKQGVTDTILQVQQRPEGSQKESMSAISPIKPPLTTKTNDKTSQVMTTQSSTTLTAGTFTPAPPAPPTKHPSCEASTQNSQVNASFLTKSKFTWVKSQNTKKGEPKQVAPAKAEVPASSPSSSTFSKKTPPKKMARKLSPVGTAPKTSKYKWVSAAGAQARTPRKPASPKNSTPPLRSLEKGDAAKKLKSASAPSLRIKKGIGSSSSGSSLGSRYRWKAGGQNNPGGGAGAAAATGRRSAFHWTAEKSSRGMKAGLVPPYLPQRTHPPFSSPGGFKLRSRMKIVRRVVREGEQPLCHEVPPTGPNPHPNQEPLCSKEDAPQGACVFWKTQIKATLPHDVKNK</sequence>
<name>A0A8S4A9T1_9TELE</name>
<evidence type="ECO:0000313" key="2">
    <source>
        <dbReference type="EMBL" id="CAG5862980.1"/>
    </source>
</evidence>
<feature type="region of interest" description="Disordered" evidence="1">
    <location>
        <begin position="412"/>
        <end position="436"/>
    </location>
</feature>
<feature type="compositionally biased region" description="Low complexity" evidence="1">
    <location>
        <begin position="310"/>
        <end position="342"/>
    </location>
</feature>
<accession>A0A8S4A9T1</accession>
<reference evidence="2" key="1">
    <citation type="submission" date="2021-05" db="EMBL/GenBank/DDBJ databases">
        <authorList>
            <person name="Tigano A."/>
        </authorList>
    </citation>
    <scope>NUCLEOTIDE SEQUENCE</scope>
</reference>
<feature type="compositionally biased region" description="Low complexity" evidence="1">
    <location>
        <begin position="167"/>
        <end position="180"/>
    </location>
</feature>
<evidence type="ECO:0000313" key="3">
    <source>
        <dbReference type="Proteomes" id="UP000677803"/>
    </source>
</evidence>
<dbReference type="AlphaFoldDB" id="A0A8S4A9T1"/>